<proteinExistence type="predicted"/>
<dbReference type="EMBL" id="JPOS01000038">
    <property type="protein sequence ID" value="KGE87280.1"/>
    <property type="molecule type" value="Genomic_DNA"/>
</dbReference>
<keyword evidence="2" id="KW-1185">Reference proteome</keyword>
<sequence>MFFTPVLHHISQEKIPFAGQRSDTANVNTELKRYKVWDILSEQLHSQFRWLERSWRPLVAGRFVQAV</sequence>
<dbReference type="AlphaFoldDB" id="A0A098S577"/>
<reference evidence="1 2" key="1">
    <citation type="journal article" date="2014" name="Int. J. Syst. Evol. Microbiol.">
        <title>Phaeodactylibacter xiamenensis gen. nov., sp. nov., a member of the family Saprospiraceae isolated from the marine alga Phaeodactylum tricornutum.</title>
        <authorList>
            <person name="Chen Z.Jr."/>
            <person name="Lei X."/>
            <person name="Lai Q."/>
            <person name="Li Y."/>
            <person name="Zhang B."/>
            <person name="Zhang J."/>
            <person name="Zhang H."/>
            <person name="Yang L."/>
            <person name="Zheng W."/>
            <person name="Tian Y."/>
            <person name="Yu Z."/>
            <person name="Xu H.Jr."/>
            <person name="Zheng T."/>
        </authorList>
    </citation>
    <scope>NUCLEOTIDE SEQUENCE [LARGE SCALE GENOMIC DNA]</scope>
    <source>
        <strain evidence="1 2">KD52</strain>
    </source>
</reference>
<accession>A0A098S577</accession>
<comment type="caution">
    <text evidence="1">The sequence shown here is derived from an EMBL/GenBank/DDBJ whole genome shotgun (WGS) entry which is preliminary data.</text>
</comment>
<dbReference type="Proteomes" id="UP000029736">
    <property type="component" value="Unassembled WGS sequence"/>
</dbReference>
<organism evidence="1 2">
    <name type="scientific">Phaeodactylibacter xiamenensis</name>
    <dbReference type="NCBI Taxonomy" id="1524460"/>
    <lineage>
        <taxon>Bacteria</taxon>
        <taxon>Pseudomonadati</taxon>
        <taxon>Bacteroidota</taxon>
        <taxon>Saprospiria</taxon>
        <taxon>Saprospirales</taxon>
        <taxon>Haliscomenobacteraceae</taxon>
        <taxon>Phaeodactylibacter</taxon>
    </lineage>
</organism>
<name>A0A098S577_9BACT</name>
<evidence type="ECO:0000313" key="1">
    <source>
        <dbReference type="EMBL" id="KGE87280.1"/>
    </source>
</evidence>
<evidence type="ECO:0000313" key="2">
    <source>
        <dbReference type="Proteomes" id="UP000029736"/>
    </source>
</evidence>
<gene>
    <name evidence="1" type="ORF">IX84_16715</name>
</gene>
<protein>
    <submittedName>
        <fullName evidence="1">Uncharacterized protein</fullName>
    </submittedName>
</protein>